<dbReference type="AlphaFoldDB" id="H5UNJ4"/>
<dbReference type="Proteomes" id="UP000004367">
    <property type="component" value="Unassembled WGS sequence"/>
</dbReference>
<dbReference type="InterPro" id="IPR029058">
    <property type="entry name" value="AB_hydrolase_fold"/>
</dbReference>
<evidence type="ECO:0000313" key="2">
    <source>
        <dbReference type="EMBL" id="GAB47302.1"/>
    </source>
</evidence>
<dbReference type="eggNOG" id="COG1073">
    <property type="taxonomic scope" value="Bacteria"/>
</dbReference>
<name>H5UNJ4_9MICO</name>
<dbReference type="InterPro" id="IPR010427">
    <property type="entry name" value="DUF1023"/>
</dbReference>
<feature type="domain" description="DUF1023" evidence="1">
    <location>
        <begin position="360"/>
        <end position="489"/>
    </location>
</feature>
<accession>H5UNJ4</accession>
<dbReference type="OrthoDB" id="3259161at2"/>
<dbReference type="EMBL" id="BAFE01000007">
    <property type="protein sequence ID" value="GAB47302.1"/>
    <property type="molecule type" value="Genomic_DNA"/>
</dbReference>
<dbReference type="SUPFAM" id="SSF53474">
    <property type="entry name" value="alpha/beta-Hydrolases"/>
    <property type="match status" value="1"/>
</dbReference>
<dbReference type="STRING" id="1089455.MOPEL_007_01180"/>
<keyword evidence="3" id="KW-1185">Reference proteome</keyword>
<gene>
    <name evidence="2" type="ORF">MOPEL_007_01180</name>
</gene>
<dbReference type="ESTHER" id="9mico-h5unj4">
    <property type="family name" value="Duf_1023"/>
</dbReference>
<comment type="caution">
    <text evidence="2">The sequence shown here is derived from an EMBL/GenBank/DDBJ whole genome shotgun (WGS) entry which is preliminary data.</text>
</comment>
<proteinExistence type="predicted"/>
<evidence type="ECO:0000313" key="3">
    <source>
        <dbReference type="Proteomes" id="UP000004367"/>
    </source>
</evidence>
<reference evidence="2 3" key="1">
    <citation type="submission" date="2012-02" db="EMBL/GenBank/DDBJ databases">
        <title>Whole genome shotgun sequence of Mobilicoccus pelagius NBRC 104925.</title>
        <authorList>
            <person name="Yoshida Y."/>
            <person name="Hosoyama A."/>
            <person name="Tsuchikane K."/>
            <person name="Katsumata H."/>
            <person name="Yamazaki S."/>
            <person name="Fujita N."/>
        </authorList>
    </citation>
    <scope>NUCLEOTIDE SEQUENCE [LARGE SCALE GENOMIC DNA]</scope>
    <source>
        <strain evidence="2 3">NBRC 104925</strain>
    </source>
</reference>
<dbReference type="RefSeq" id="WP_009481200.1">
    <property type="nucleotide sequence ID" value="NZ_BAFE01000007.1"/>
</dbReference>
<protein>
    <recommendedName>
        <fullName evidence="1">DUF1023 domain-containing protein</fullName>
    </recommendedName>
</protein>
<evidence type="ECO:0000259" key="1">
    <source>
        <dbReference type="Pfam" id="PF06259"/>
    </source>
</evidence>
<organism evidence="2 3">
    <name type="scientific">Mobilicoccus pelagius NBRC 104925</name>
    <dbReference type="NCBI Taxonomy" id="1089455"/>
    <lineage>
        <taxon>Bacteria</taxon>
        <taxon>Bacillati</taxon>
        <taxon>Actinomycetota</taxon>
        <taxon>Actinomycetes</taxon>
        <taxon>Micrococcales</taxon>
        <taxon>Dermatophilaceae</taxon>
        <taxon>Mobilicoccus</taxon>
    </lineage>
</organism>
<sequence>MTRRAKDVAESARSAVAVTASSVWRPFVHPWMLEDAEPLRHAMRQLDDHLPRVEAVLARTGMNEAAAGDLVTAIRDVRNALDALASALDVHGTRLRDVLRHHPTSLREIRSCTNVLADADGDCRRAVEAAGRALPTLGNLLARTPWATAGERPRGRADLEALPATEARAALARDPRLLAAVTDPHDATGPAWLAPALGDADDDPAVVVAAGSLLRVDRVRRACTNAGADAVRRAALTHPRALGGLDGVPVWARCEANRLVMRSELRRMRARDRELAREIAVEHDRDARSPWRAVTGRVLDAWLANDAATAIATVDVDRATARRADLRALVELTRRLLHDRVSQGRGRWGHRQVVAFHPDGRVVELWGTLDAETEQVAVYVGGTGTTVRQFGWPTNIVRALFRADPTGRTAVVTWMGARFPSAIGTQSPFGRFARAAAAPLRDCVEGLDVPDGVPITVVGHSYGGTIVGAAEALGLRVDRVVHAGVPGIGPGVRSVADYPDHDALGRARRVTRYALTAPGDLIRLWRRGDAALSSLSSVPFAPARTVAERAGEKILGADPMTLPGIVELDTGVWETDRDDRRRGEVLVGPRGHADCVEPGTTSFRRIVAVVQGEDPREITPPPDLVPFRR</sequence>
<dbReference type="Pfam" id="PF06259">
    <property type="entry name" value="Abhydrolase_8"/>
    <property type="match status" value="1"/>
</dbReference>